<dbReference type="GO" id="GO:0010181">
    <property type="term" value="F:FMN binding"/>
    <property type="evidence" value="ECO:0007669"/>
    <property type="project" value="InterPro"/>
</dbReference>
<protein>
    <recommendedName>
        <fullName evidence="5">Urocanate reductase</fullName>
        <ecNumber evidence="4">1.3.99.33</ecNumber>
    </recommendedName>
</protein>
<feature type="signal peptide" evidence="10">
    <location>
        <begin position="1"/>
        <end position="27"/>
    </location>
</feature>
<keyword evidence="10" id="KW-0732">Signal</keyword>
<evidence type="ECO:0000256" key="3">
    <source>
        <dbReference type="ARBA" id="ARBA00008040"/>
    </source>
</evidence>
<evidence type="ECO:0000256" key="1">
    <source>
        <dbReference type="ARBA" id="ARBA00001917"/>
    </source>
</evidence>
<comment type="similarity">
    <text evidence="3">Belongs to the FAD-dependent oxidoreductase 2 family. FRD/SDH subfamily.</text>
</comment>
<gene>
    <name evidence="12" type="ORF">DWY25_15275</name>
</gene>
<dbReference type="GO" id="GO:0033765">
    <property type="term" value="F:steroid dehydrogenase activity, acting on the CH-CH group of donors"/>
    <property type="evidence" value="ECO:0007669"/>
    <property type="project" value="UniProtKB-ARBA"/>
</dbReference>
<evidence type="ECO:0000256" key="8">
    <source>
        <dbReference type="ARBA" id="ARBA00023002"/>
    </source>
</evidence>
<dbReference type="InterPro" id="IPR050315">
    <property type="entry name" value="FAD-oxidoreductase_2"/>
</dbReference>
<evidence type="ECO:0000313" key="13">
    <source>
        <dbReference type="Proteomes" id="UP000284178"/>
    </source>
</evidence>
<dbReference type="InterPro" id="IPR003953">
    <property type="entry name" value="FAD-dep_OxRdtase_2_FAD-bd"/>
</dbReference>
<comment type="catalytic activity">
    <reaction evidence="9">
        <text>dihydrourocanate + A = urocanate + AH2</text>
        <dbReference type="Rhea" id="RHEA:36059"/>
        <dbReference type="ChEBI" id="CHEBI:13193"/>
        <dbReference type="ChEBI" id="CHEBI:17499"/>
        <dbReference type="ChEBI" id="CHEBI:27247"/>
        <dbReference type="ChEBI" id="CHEBI:72991"/>
        <dbReference type="EC" id="1.3.99.33"/>
    </reaction>
</comment>
<organism evidence="12 13">
    <name type="scientific">Holdemania filiformis</name>
    <dbReference type="NCBI Taxonomy" id="61171"/>
    <lineage>
        <taxon>Bacteria</taxon>
        <taxon>Bacillati</taxon>
        <taxon>Bacillota</taxon>
        <taxon>Erysipelotrichia</taxon>
        <taxon>Erysipelotrichales</taxon>
        <taxon>Erysipelotrichaceae</taxon>
        <taxon>Holdemania</taxon>
    </lineage>
</organism>
<evidence type="ECO:0000256" key="5">
    <source>
        <dbReference type="ARBA" id="ARBA00015872"/>
    </source>
</evidence>
<comment type="cofactor">
    <cofactor evidence="1">
        <name>FMN</name>
        <dbReference type="ChEBI" id="CHEBI:58210"/>
    </cofactor>
</comment>
<dbReference type="RefSeq" id="WP_117895950.1">
    <property type="nucleotide sequence ID" value="NZ_CABJCV010000025.1"/>
</dbReference>
<feature type="domain" description="FMN-binding" evidence="11">
    <location>
        <begin position="51"/>
        <end position="125"/>
    </location>
</feature>
<evidence type="ECO:0000313" key="12">
    <source>
        <dbReference type="EMBL" id="RGR68932.1"/>
    </source>
</evidence>
<dbReference type="InterPro" id="IPR036188">
    <property type="entry name" value="FAD/NAD-bd_sf"/>
</dbReference>
<dbReference type="SUPFAM" id="SSF56425">
    <property type="entry name" value="Succinate dehydrogenase/fumarate reductase flavoprotein, catalytic domain"/>
    <property type="match status" value="1"/>
</dbReference>
<evidence type="ECO:0000256" key="9">
    <source>
        <dbReference type="ARBA" id="ARBA00049922"/>
    </source>
</evidence>
<dbReference type="GO" id="GO:0016020">
    <property type="term" value="C:membrane"/>
    <property type="evidence" value="ECO:0007669"/>
    <property type="project" value="InterPro"/>
</dbReference>
<evidence type="ECO:0000259" key="11">
    <source>
        <dbReference type="SMART" id="SM00900"/>
    </source>
</evidence>
<sequence length="649" mass="69283">MKKSNLKRIVVLFLSVLLAVGLTGCTAAPSNNPKGTAAGYTSGTYTGTGAGRNGELKVEVTFTADEITKVEVVEHSETEGISDLPLQRIPEEIVKNQSLAVDAVATATLTSNAIIEAVADAVTQAGGDAEALKNVKIEKETAGDLVQREADVIVLGGGGAGVAAAYAAAENGASVIVVEKTAALGGNTMRSGGYFNAVVPENQQSQVMTAGQLKSVEEYCTMEPKDETMKSWQEQLTAEFDAYKKSGAEHLFDSVYLHMLQTYVDGDYVGNPALIQSMCEKAPQTYAWMQDMGFDWKEKSIVIVGSLWPRANMSQTYKSGIGFIEVLKNDADKKAFPIEYDLEVKAEEFIVEDGRVTGVRAVAANGTPYEYKAGKGVVLATGGFGANVEMRVKYNSIWADLGPTVPTTNSPAITGDGILMAQEVGANLVGMDKIQLLIADPKTGETSTNVGDTTSMYVNQEGHRFVNESERRDVLCAATLEQTNGMMYIISSYQNSRLDENYVNTYGIHVDDLVERGAVYKADTIEELAEQVGMDPATLRKTVDDYNAAIDAGYDELTGRTVFNETAKIEDHGPYFANPRTPAVHHTMGGVEVDVYAHVLDASGNRIPGLYAAGEVTGGFHGGNRLGGNAISEAITTGRLAGNSVISDQ</sequence>
<keyword evidence="8" id="KW-0560">Oxidoreductase</keyword>
<dbReference type="EMBL" id="QRUP01000025">
    <property type="protein sequence ID" value="RGR68932.1"/>
    <property type="molecule type" value="Genomic_DNA"/>
</dbReference>
<keyword evidence="6" id="KW-0285">Flavoprotein</keyword>
<dbReference type="SMART" id="SM00900">
    <property type="entry name" value="FMN_bind"/>
    <property type="match status" value="1"/>
</dbReference>
<evidence type="ECO:0000256" key="4">
    <source>
        <dbReference type="ARBA" id="ARBA00013137"/>
    </source>
</evidence>
<evidence type="ECO:0000256" key="10">
    <source>
        <dbReference type="SAM" id="SignalP"/>
    </source>
</evidence>
<dbReference type="SUPFAM" id="SSF51905">
    <property type="entry name" value="FAD/NAD(P)-binding domain"/>
    <property type="match status" value="1"/>
</dbReference>
<dbReference type="Gene3D" id="3.90.1010.20">
    <property type="match status" value="1"/>
</dbReference>
<reference evidence="12 13" key="1">
    <citation type="submission" date="2018-08" db="EMBL/GenBank/DDBJ databases">
        <title>A genome reference for cultivated species of the human gut microbiota.</title>
        <authorList>
            <person name="Zou Y."/>
            <person name="Xue W."/>
            <person name="Luo G."/>
        </authorList>
    </citation>
    <scope>NUCLEOTIDE SEQUENCE [LARGE SCALE GENOMIC DNA]</scope>
    <source>
        <strain evidence="12 13">AF24-29</strain>
    </source>
</reference>
<keyword evidence="13" id="KW-1185">Reference proteome</keyword>
<comment type="cofactor">
    <cofactor evidence="2">
        <name>FAD</name>
        <dbReference type="ChEBI" id="CHEBI:57692"/>
    </cofactor>
</comment>
<dbReference type="EC" id="1.3.99.33" evidence="4"/>
<dbReference type="Pfam" id="PF04205">
    <property type="entry name" value="FMN_bind"/>
    <property type="match status" value="1"/>
</dbReference>
<evidence type="ECO:0000256" key="7">
    <source>
        <dbReference type="ARBA" id="ARBA00022827"/>
    </source>
</evidence>
<proteinExistence type="inferred from homology"/>
<dbReference type="PANTHER" id="PTHR43400:SF7">
    <property type="entry name" value="FAD-DEPENDENT OXIDOREDUCTASE 2 FAD BINDING DOMAIN-CONTAINING PROTEIN"/>
    <property type="match status" value="1"/>
</dbReference>
<comment type="caution">
    <text evidence="12">The sequence shown here is derived from an EMBL/GenBank/DDBJ whole genome shotgun (WGS) entry which is preliminary data.</text>
</comment>
<dbReference type="Proteomes" id="UP000284178">
    <property type="component" value="Unassembled WGS sequence"/>
</dbReference>
<dbReference type="Gene3D" id="3.90.700.10">
    <property type="entry name" value="Succinate dehydrogenase/fumarate reductase flavoprotein, catalytic domain"/>
    <property type="match status" value="1"/>
</dbReference>
<dbReference type="Pfam" id="PF00890">
    <property type="entry name" value="FAD_binding_2"/>
    <property type="match status" value="2"/>
</dbReference>
<dbReference type="GeneID" id="83016759"/>
<dbReference type="Gene3D" id="3.50.50.60">
    <property type="entry name" value="FAD/NAD(P)-binding domain"/>
    <property type="match status" value="2"/>
</dbReference>
<dbReference type="PANTHER" id="PTHR43400">
    <property type="entry name" value="FUMARATE REDUCTASE"/>
    <property type="match status" value="1"/>
</dbReference>
<accession>A0A412FL89</accession>
<dbReference type="PROSITE" id="PS51257">
    <property type="entry name" value="PROKAR_LIPOPROTEIN"/>
    <property type="match status" value="1"/>
</dbReference>
<evidence type="ECO:0000256" key="6">
    <source>
        <dbReference type="ARBA" id="ARBA00022630"/>
    </source>
</evidence>
<dbReference type="InterPro" id="IPR027477">
    <property type="entry name" value="Succ_DH/fumarate_Rdtase_cat_sf"/>
</dbReference>
<dbReference type="AlphaFoldDB" id="A0A412FL89"/>
<evidence type="ECO:0000256" key="2">
    <source>
        <dbReference type="ARBA" id="ARBA00001974"/>
    </source>
</evidence>
<dbReference type="InterPro" id="IPR007329">
    <property type="entry name" value="FMN-bd"/>
</dbReference>
<keyword evidence="7" id="KW-0274">FAD</keyword>
<name>A0A412FL89_9FIRM</name>
<feature type="chain" id="PRO_5019572409" description="Urocanate reductase" evidence="10">
    <location>
        <begin position="28"/>
        <end position="649"/>
    </location>
</feature>